<name>A0A8B6CYJ6_MYTGA</name>
<dbReference type="Pfam" id="PF13472">
    <property type="entry name" value="Lipase_GDSL_2"/>
    <property type="match status" value="1"/>
</dbReference>
<feature type="compositionally biased region" description="Basic and acidic residues" evidence="1">
    <location>
        <begin position="227"/>
        <end position="241"/>
    </location>
</feature>
<reference evidence="3" key="1">
    <citation type="submission" date="2018-11" db="EMBL/GenBank/DDBJ databases">
        <authorList>
            <person name="Alioto T."/>
            <person name="Alioto T."/>
        </authorList>
    </citation>
    <scope>NUCLEOTIDE SEQUENCE</scope>
</reference>
<sequence>MGSYGPEILERRQNNTKNIHTDEDDKESISLDNTNCERETASVLLGASYCIRLGHIDDSLLKKTENKDIGTVVICLGTNDISRNKNDSDQINLLVTSAVNRVKSSFSEAQIGLCNIIPRKGNGAQFQKINETTKSVNSFMKKLCVREQSVAFVDINDQFYKHGAVIRTLFDKNDSSGVHVSTEGAQRINSKLCEFLNSPNTNFTVSNTPIDRKRNRSDKTTPTSADRTTKVSRKETGIDHD</sequence>
<dbReference type="EMBL" id="UYJE01002530">
    <property type="protein sequence ID" value="VDI11540.1"/>
    <property type="molecule type" value="Genomic_DNA"/>
</dbReference>
<dbReference type="CDD" id="cd00229">
    <property type="entry name" value="SGNH_hydrolase"/>
    <property type="match status" value="1"/>
</dbReference>
<keyword evidence="4" id="KW-1185">Reference proteome</keyword>
<proteinExistence type="predicted"/>
<dbReference type="InterPro" id="IPR013830">
    <property type="entry name" value="SGNH_hydro"/>
</dbReference>
<protein>
    <recommendedName>
        <fullName evidence="2">SGNH hydrolase-type esterase domain-containing protein</fullName>
    </recommendedName>
</protein>
<dbReference type="AlphaFoldDB" id="A0A8B6CYJ6"/>
<accession>A0A8B6CYJ6</accession>
<gene>
    <name evidence="3" type="ORF">MGAL_10B006789</name>
</gene>
<dbReference type="Proteomes" id="UP000596742">
    <property type="component" value="Unassembled WGS sequence"/>
</dbReference>
<comment type="caution">
    <text evidence="3">The sequence shown here is derived from an EMBL/GenBank/DDBJ whole genome shotgun (WGS) entry which is preliminary data.</text>
</comment>
<feature type="region of interest" description="Disordered" evidence="1">
    <location>
        <begin position="13"/>
        <end position="32"/>
    </location>
</feature>
<evidence type="ECO:0000313" key="3">
    <source>
        <dbReference type="EMBL" id="VDI11540.1"/>
    </source>
</evidence>
<evidence type="ECO:0000313" key="4">
    <source>
        <dbReference type="Proteomes" id="UP000596742"/>
    </source>
</evidence>
<dbReference type="SUPFAM" id="SSF52266">
    <property type="entry name" value="SGNH hydrolase"/>
    <property type="match status" value="1"/>
</dbReference>
<feature type="region of interest" description="Disordered" evidence="1">
    <location>
        <begin position="204"/>
        <end position="241"/>
    </location>
</feature>
<evidence type="ECO:0000259" key="2">
    <source>
        <dbReference type="Pfam" id="PF13472"/>
    </source>
</evidence>
<feature type="domain" description="SGNH hydrolase-type esterase" evidence="2">
    <location>
        <begin position="71"/>
        <end position="187"/>
    </location>
</feature>
<organism evidence="3 4">
    <name type="scientific">Mytilus galloprovincialis</name>
    <name type="common">Mediterranean mussel</name>
    <dbReference type="NCBI Taxonomy" id="29158"/>
    <lineage>
        <taxon>Eukaryota</taxon>
        <taxon>Metazoa</taxon>
        <taxon>Spiralia</taxon>
        <taxon>Lophotrochozoa</taxon>
        <taxon>Mollusca</taxon>
        <taxon>Bivalvia</taxon>
        <taxon>Autobranchia</taxon>
        <taxon>Pteriomorphia</taxon>
        <taxon>Mytilida</taxon>
        <taxon>Mytiloidea</taxon>
        <taxon>Mytilidae</taxon>
        <taxon>Mytilinae</taxon>
        <taxon>Mytilus</taxon>
    </lineage>
</organism>
<dbReference type="InterPro" id="IPR036514">
    <property type="entry name" value="SGNH_hydro_sf"/>
</dbReference>
<dbReference type="Gene3D" id="3.40.50.1110">
    <property type="entry name" value="SGNH hydrolase"/>
    <property type="match status" value="1"/>
</dbReference>
<evidence type="ECO:0000256" key="1">
    <source>
        <dbReference type="SAM" id="MobiDB-lite"/>
    </source>
</evidence>
<dbReference type="OrthoDB" id="5870588at2759"/>